<sequence length="392" mass="44093">MQTIEEMLESVLPEGRLVSATISQPRRKDSESFGKVAIKPLLLKNDLHYQFAYHYDKKVTHDNITPEDAKSKIADLLENDMRQGLFNTLAADYQVLVSKKGKTAILQKPPTKKQAPDLAHNRKKTYVLEEGEPVPFLVELGVMNDKGRVLAAKYDKFRQINRFLEMVRDILPSLPKGRKLTIVDFGCGKSYLTFALYHYLAVQEGFELNVVGLDLKADVIEHCESLARTLRYEGLHFRIGDIADYDEFDAVDMVITLHACDTATDAALEKAVRWGASAILSVPCCQHELFAQVQSDVLEPMLSHGILKERFSALATDAIRAKLLDLVGYKTQLLEFIDLEHTPKNILIRAVKADVADTEASWREYEAFRNFLGAAPYLEKALQDRLPAPSGA</sequence>
<dbReference type="GO" id="GO:0005737">
    <property type="term" value="C:cytoplasm"/>
    <property type="evidence" value="ECO:0007669"/>
    <property type="project" value="TreeGrafter"/>
</dbReference>
<dbReference type="OrthoDB" id="5502211at2"/>
<dbReference type="Pfam" id="PF13679">
    <property type="entry name" value="Methyltransf_32"/>
    <property type="match status" value="1"/>
</dbReference>
<dbReference type="Proteomes" id="UP000316968">
    <property type="component" value="Chromosome"/>
</dbReference>
<dbReference type="CDD" id="cd02440">
    <property type="entry name" value="AdoMet_MTases"/>
    <property type="match status" value="1"/>
</dbReference>
<dbReference type="KEGG" id="saca:FFV09_06995"/>
<dbReference type="GO" id="GO:0032259">
    <property type="term" value="P:methylation"/>
    <property type="evidence" value="ECO:0007669"/>
    <property type="project" value="UniProtKB-KW"/>
</dbReference>
<reference evidence="2 3" key="1">
    <citation type="submission" date="2019-06" db="EMBL/GenBank/DDBJ databases">
        <title>Saccharibacillus brassicae sp. nov., an endophytic bacterium isolated from Chinese cabbage seeds (Brassica pekinensis).</title>
        <authorList>
            <person name="Jiang L."/>
            <person name="Lee J."/>
            <person name="Kim S.W."/>
        </authorList>
    </citation>
    <scope>NUCLEOTIDE SEQUENCE [LARGE SCALE GENOMIC DNA]</scope>
    <source>
        <strain evidence="3">KCTC 43072 / ATSA2</strain>
    </source>
</reference>
<dbReference type="SUPFAM" id="SSF53335">
    <property type="entry name" value="S-adenosyl-L-methionine-dependent methyltransferases"/>
    <property type="match status" value="1"/>
</dbReference>
<dbReference type="PANTHER" id="PTHR13369:SF3">
    <property type="entry name" value="METHYLTRANSFERASE DOMAIN-CONTAINING PROTEIN"/>
    <property type="match status" value="1"/>
</dbReference>
<gene>
    <name evidence="2" type="ORF">FFV09_06995</name>
</gene>
<dbReference type="PANTHER" id="PTHR13369">
    <property type="match status" value="1"/>
</dbReference>
<dbReference type="RefSeq" id="WP_141447181.1">
    <property type="nucleotide sequence ID" value="NZ_CP041217.1"/>
</dbReference>
<dbReference type="InterPro" id="IPR029063">
    <property type="entry name" value="SAM-dependent_MTases_sf"/>
</dbReference>
<dbReference type="GO" id="GO:0008168">
    <property type="term" value="F:methyltransferase activity"/>
    <property type="evidence" value="ECO:0007669"/>
    <property type="project" value="UniProtKB-KW"/>
</dbReference>
<dbReference type="InterPro" id="IPR025714">
    <property type="entry name" value="Methyltranfer_dom"/>
</dbReference>
<accession>A0A4Y6UVL8</accession>
<evidence type="ECO:0000259" key="1">
    <source>
        <dbReference type="Pfam" id="PF13679"/>
    </source>
</evidence>
<name>A0A4Y6UVL8_SACBS</name>
<feature type="domain" description="Methyltransferase" evidence="1">
    <location>
        <begin position="155"/>
        <end position="290"/>
    </location>
</feature>
<keyword evidence="2" id="KW-0489">Methyltransferase</keyword>
<keyword evidence="3" id="KW-1185">Reference proteome</keyword>
<protein>
    <submittedName>
        <fullName evidence="2">SAM-dependent methyltransferase</fullName>
    </submittedName>
</protein>
<organism evidence="2 3">
    <name type="scientific">Saccharibacillus brassicae</name>
    <dbReference type="NCBI Taxonomy" id="2583377"/>
    <lineage>
        <taxon>Bacteria</taxon>
        <taxon>Bacillati</taxon>
        <taxon>Bacillota</taxon>
        <taxon>Bacilli</taxon>
        <taxon>Bacillales</taxon>
        <taxon>Paenibacillaceae</taxon>
        <taxon>Saccharibacillus</taxon>
    </lineage>
</organism>
<dbReference type="AlphaFoldDB" id="A0A4Y6UVL8"/>
<proteinExistence type="predicted"/>
<keyword evidence="2" id="KW-0808">Transferase</keyword>
<evidence type="ECO:0000313" key="2">
    <source>
        <dbReference type="EMBL" id="QDH20618.1"/>
    </source>
</evidence>
<evidence type="ECO:0000313" key="3">
    <source>
        <dbReference type="Proteomes" id="UP000316968"/>
    </source>
</evidence>
<dbReference type="EMBL" id="CP041217">
    <property type="protein sequence ID" value="QDH20618.1"/>
    <property type="molecule type" value="Genomic_DNA"/>
</dbReference>
<dbReference type="Gene3D" id="3.40.50.150">
    <property type="entry name" value="Vaccinia Virus protein VP39"/>
    <property type="match status" value="1"/>
</dbReference>